<protein>
    <recommendedName>
        <fullName evidence="6">Copper transport protein</fullName>
    </recommendedName>
</protein>
<dbReference type="Pfam" id="PF04145">
    <property type="entry name" value="Ctr"/>
    <property type="match status" value="1"/>
</dbReference>
<organism evidence="8 9">
    <name type="scientific">Moniliophthora roreri</name>
    <name type="common">Frosty pod rot fungus</name>
    <name type="synonym">Monilia roreri</name>
    <dbReference type="NCBI Taxonomy" id="221103"/>
    <lineage>
        <taxon>Eukaryota</taxon>
        <taxon>Fungi</taxon>
        <taxon>Dikarya</taxon>
        <taxon>Basidiomycota</taxon>
        <taxon>Agaricomycotina</taxon>
        <taxon>Agaricomycetes</taxon>
        <taxon>Agaricomycetidae</taxon>
        <taxon>Agaricales</taxon>
        <taxon>Marasmiineae</taxon>
        <taxon>Marasmiaceae</taxon>
        <taxon>Moniliophthora</taxon>
    </lineage>
</organism>
<keyword evidence="6" id="KW-0186">Copper</keyword>
<evidence type="ECO:0000256" key="7">
    <source>
        <dbReference type="SAM" id="SignalP"/>
    </source>
</evidence>
<evidence type="ECO:0000313" key="8">
    <source>
        <dbReference type="EMBL" id="KTB41777.1"/>
    </source>
</evidence>
<reference evidence="8 9" key="1">
    <citation type="submission" date="2015-12" db="EMBL/GenBank/DDBJ databases">
        <title>Draft genome sequence of Moniliophthora roreri, the causal agent of frosty pod rot of cacao.</title>
        <authorList>
            <person name="Aime M.C."/>
            <person name="Diaz-Valderrama J.R."/>
            <person name="Kijpornyongpan T."/>
            <person name="Phillips-Mora W."/>
        </authorList>
    </citation>
    <scope>NUCLEOTIDE SEQUENCE [LARGE SCALE GENOMIC DNA]</scope>
    <source>
        <strain evidence="8 9">MCA 2952</strain>
    </source>
</reference>
<evidence type="ECO:0000256" key="5">
    <source>
        <dbReference type="ARBA" id="ARBA00023136"/>
    </source>
</evidence>
<dbReference type="EMBL" id="LATX01001424">
    <property type="protein sequence ID" value="KTB41777.1"/>
    <property type="molecule type" value="Genomic_DNA"/>
</dbReference>
<dbReference type="GO" id="GO:0016020">
    <property type="term" value="C:membrane"/>
    <property type="evidence" value="ECO:0007669"/>
    <property type="project" value="UniProtKB-SubCell"/>
</dbReference>
<proteinExistence type="inferred from homology"/>
<keyword evidence="3 6" id="KW-0812">Transmembrane</keyword>
<evidence type="ECO:0000256" key="1">
    <source>
        <dbReference type="ARBA" id="ARBA00004141"/>
    </source>
</evidence>
<feature type="chain" id="PRO_5012294554" description="Copper transport protein" evidence="7">
    <location>
        <begin position="16"/>
        <end position="120"/>
    </location>
</feature>
<evidence type="ECO:0000313" key="9">
    <source>
        <dbReference type="Proteomes" id="UP000054988"/>
    </source>
</evidence>
<dbReference type="PANTHER" id="PTHR12483">
    <property type="entry name" value="SOLUTE CARRIER FAMILY 31 COPPER TRANSPORTERS"/>
    <property type="match status" value="1"/>
</dbReference>
<dbReference type="Proteomes" id="UP000054988">
    <property type="component" value="Unassembled WGS sequence"/>
</dbReference>
<comment type="similarity">
    <text evidence="2 6">Belongs to the copper transporter (Ctr) (TC 1.A.56) family. SLC31A subfamily.</text>
</comment>
<keyword evidence="5 6" id="KW-0472">Membrane</keyword>
<keyword evidence="6" id="KW-0813">Transport</keyword>
<dbReference type="AlphaFoldDB" id="A0A0W0FZM8"/>
<keyword evidence="6" id="KW-0406">Ion transport</keyword>
<keyword evidence="4 6" id="KW-1133">Transmembrane helix</keyword>
<evidence type="ECO:0000256" key="3">
    <source>
        <dbReference type="ARBA" id="ARBA00022692"/>
    </source>
</evidence>
<dbReference type="PANTHER" id="PTHR12483:SF73">
    <property type="entry name" value="COPPER TRANSPORT PROTEIN CTR3"/>
    <property type="match status" value="1"/>
</dbReference>
<accession>A0A0W0FZM8</accession>
<feature type="signal peptide" evidence="7">
    <location>
        <begin position="1"/>
        <end position="15"/>
    </location>
</feature>
<comment type="caution">
    <text evidence="8">The sequence shown here is derived from an EMBL/GenBank/DDBJ whole genome shotgun (WGS) entry which is preliminary data.</text>
</comment>
<evidence type="ECO:0000256" key="2">
    <source>
        <dbReference type="ARBA" id="ARBA00006921"/>
    </source>
</evidence>
<evidence type="ECO:0000256" key="6">
    <source>
        <dbReference type="RuleBase" id="RU367022"/>
    </source>
</evidence>
<gene>
    <name evidence="8" type="ORF">WG66_5569</name>
</gene>
<comment type="subcellular location">
    <subcellularLocation>
        <location evidence="1 6">Membrane</location>
        <topology evidence="1 6">Multi-pass membrane protein</topology>
    </subcellularLocation>
</comment>
<dbReference type="GO" id="GO:0005375">
    <property type="term" value="F:copper ion transmembrane transporter activity"/>
    <property type="evidence" value="ECO:0007669"/>
    <property type="project" value="UniProtKB-UniRule"/>
</dbReference>
<evidence type="ECO:0000256" key="4">
    <source>
        <dbReference type="ARBA" id="ARBA00022989"/>
    </source>
</evidence>
<sequence length="120" mass="13324">MLALFLVILIEGVRRLSREYDRRILAHNRVIYDCESTSVTKLQSSPGPVAFQPTLGQQAIRSLFHMVQFGAGYMMMLLAMYYNGGVILVIFAGAYFGHLLTARDTLGHGDNPHKEACCGT</sequence>
<keyword evidence="6" id="KW-0187">Copper transport</keyword>
<name>A0A0W0FZM8_MONRR</name>
<feature type="transmembrane region" description="Helical" evidence="6">
    <location>
        <begin position="73"/>
        <end position="96"/>
    </location>
</feature>
<dbReference type="InterPro" id="IPR007274">
    <property type="entry name" value="Cop_transporter"/>
</dbReference>
<keyword evidence="7" id="KW-0732">Signal</keyword>